<evidence type="ECO:0000259" key="1">
    <source>
        <dbReference type="SMART" id="SM00894"/>
    </source>
</evidence>
<feature type="domain" description="Excalibur calcium-binding" evidence="1">
    <location>
        <begin position="32"/>
        <end position="91"/>
    </location>
</feature>
<proteinExistence type="predicted"/>
<dbReference type="RefSeq" id="WP_345523197.1">
    <property type="nucleotide sequence ID" value="NZ_BAABKM010000003.1"/>
</dbReference>
<reference evidence="3" key="1">
    <citation type="journal article" date="2019" name="Int. J. Syst. Evol. Microbiol.">
        <title>The Global Catalogue of Microorganisms (GCM) 10K type strain sequencing project: providing services to taxonomists for standard genome sequencing and annotation.</title>
        <authorList>
            <consortium name="The Broad Institute Genomics Platform"/>
            <consortium name="The Broad Institute Genome Sequencing Center for Infectious Disease"/>
            <person name="Wu L."/>
            <person name="Ma J."/>
        </authorList>
    </citation>
    <scope>NUCLEOTIDE SEQUENCE [LARGE SCALE GENOMIC DNA]</scope>
    <source>
        <strain evidence="3">JCM 18531</strain>
    </source>
</reference>
<protein>
    <recommendedName>
        <fullName evidence="1">Excalibur calcium-binding domain-containing protein</fullName>
    </recommendedName>
</protein>
<gene>
    <name evidence="2" type="ORF">GCM10023349_38930</name>
</gene>
<dbReference type="Proteomes" id="UP001499974">
    <property type="component" value="Unassembled WGS sequence"/>
</dbReference>
<dbReference type="InterPro" id="IPR008613">
    <property type="entry name" value="Excalibur_Ca-bd_domain"/>
</dbReference>
<evidence type="ECO:0000313" key="2">
    <source>
        <dbReference type="EMBL" id="GAA4715571.1"/>
    </source>
</evidence>
<accession>A0ABP8XX61</accession>
<organism evidence="2 3">
    <name type="scientific">Nocardioides conyzicola</name>
    <dbReference type="NCBI Taxonomy" id="1651781"/>
    <lineage>
        <taxon>Bacteria</taxon>
        <taxon>Bacillati</taxon>
        <taxon>Actinomycetota</taxon>
        <taxon>Actinomycetes</taxon>
        <taxon>Propionibacteriales</taxon>
        <taxon>Nocardioidaceae</taxon>
        <taxon>Nocardioides</taxon>
    </lineage>
</organism>
<dbReference type="Pfam" id="PF05901">
    <property type="entry name" value="Excalibur"/>
    <property type="match status" value="1"/>
</dbReference>
<dbReference type="SMART" id="SM00894">
    <property type="entry name" value="Excalibur"/>
    <property type="match status" value="1"/>
</dbReference>
<name>A0ABP8XX61_9ACTN</name>
<evidence type="ECO:0000313" key="3">
    <source>
        <dbReference type="Proteomes" id="UP001499974"/>
    </source>
</evidence>
<sequence>MTMRRTGIGAAIVAVTVTAAALIGAGPAEAVSWRNCDAVHRTYPHGVGKVGARDHTSGTRVTNFKRSNALYRTAMRANSGLDRDKDGIACEAS</sequence>
<keyword evidence="3" id="KW-1185">Reference proteome</keyword>
<dbReference type="EMBL" id="BAABKM010000003">
    <property type="protein sequence ID" value="GAA4715571.1"/>
    <property type="molecule type" value="Genomic_DNA"/>
</dbReference>
<comment type="caution">
    <text evidence="2">The sequence shown here is derived from an EMBL/GenBank/DDBJ whole genome shotgun (WGS) entry which is preliminary data.</text>
</comment>